<dbReference type="Proteomes" id="UP001375743">
    <property type="component" value="Unassembled WGS sequence"/>
</dbReference>
<dbReference type="NCBIfam" id="TIGR02605">
    <property type="entry name" value="CxxC_CxxC_SSSS"/>
    <property type="match status" value="1"/>
</dbReference>
<protein>
    <submittedName>
        <fullName evidence="2">Zinc ribbon domain-containing protein</fullName>
    </submittedName>
</protein>
<name>A0ABU8XT86_9PROT</name>
<proteinExistence type="predicted"/>
<keyword evidence="3" id="KW-1185">Reference proteome</keyword>
<evidence type="ECO:0000313" key="2">
    <source>
        <dbReference type="EMBL" id="MEK0084428.1"/>
    </source>
</evidence>
<organism evidence="2 3">
    <name type="scientific">Benzoatithermus flavus</name>
    <dbReference type="NCBI Taxonomy" id="3108223"/>
    <lineage>
        <taxon>Bacteria</taxon>
        <taxon>Pseudomonadati</taxon>
        <taxon>Pseudomonadota</taxon>
        <taxon>Alphaproteobacteria</taxon>
        <taxon>Geminicoccales</taxon>
        <taxon>Geminicoccaceae</taxon>
        <taxon>Benzoatithermus</taxon>
    </lineage>
</organism>
<dbReference type="InterPro" id="IPR013429">
    <property type="entry name" value="Regulatory_FmdB_Zinc_ribbon"/>
</dbReference>
<sequence>MPLYDYECADHGPFRAWARMAEALKACPCPLCGEPARRQISAPNLNVMNGTLRKALARAERSSDEPRVAPRKHLANCGCSLCAHKKAPPPAHHRWAIGH</sequence>
<evidence type="ECO:0000259" key="1">
    <source>
        <dbReference type="SMART" id="SM00834"/>
    </source>
</evidence>
<dbReference type="RefSeq" id="WP_418160275.1">
    <property type="nucleotide sequence ID" value="NZ_JBBLZC010000014.1"/>
</dbReference>
<dbReference type="SMART" id="SM00834">
    <property type="entry name" value="CxxC_CXXC_SSSS"/>
    <property type="match status" value="1"/>
</dbReference>
<dbReference type="Pfam" id="PF09723">
    <property type="entry name" value="Zn_ribbon_8"/>
    <property type="match status" value="1"/>
</dbReference>
<feature type="domain" description="Putative regulatory protein FmdB zinc ribbon" evidence="1">
    <location>
        <begin position="1"/>
        <end position="41"/>
    </location>
</feature>
<reference evidence="2 3" key="1">
    <citation type="submission" date="2024-01" db="EMBL/GenBank/DDBJ databases">
        <title>Multi-omics insights into the function and evolution of sodium benzoate biodegradation pathways in Benzoatithermus flavus gen. nov., sp. nov. from hot spring.</title>
        <authorList>
            <person name="Hu C.-J."/>
            <person name="Li W.-J."/>
        </authorList>
    </citation>
    <scope>NUCLEOTIDE SEQUENCE [LARGE SCALE GENOMIC DNA]</scope>
    <source>
        <strain evidence="2 3">SYSU G07066</strain>
    </source>
</reference>
<evidence type="ECO:0000313" key="3">
    <source>
        <dbReference type="Proteomes" id="UP001375743"/>
    </source>
</evidence>
<accession>A0ABU8XT86</accession>
<dbReference type="EMBL" id="JBBLZC010000014">
    <property type="protein sequence ID" value="MEK0084428.1"/>
    <property type="molecule type" value="Genomic_DNA"/>
</dbReference>
<comment type="caution">
    <text evidence="2">The sequence shown here is derived from an EMBL/GenBank/DDBJ whole genome shotgun (WGS) entry which is preliminary data.</text>
</comment>
<gene>
    <name evidence="2" type="ORF">U1T56_14820</name>
</gene>